<dbReference type="PANTHER" id="PTHR43270:SF12">
    <property type="entry name" value="SUCCINYL-DIAMINOPIMELATE DESUCCINYLASE"/>
    <property type="match status" value="1"/>
</dbReference>
<dbReference type="OrthoDB" id="9761532at2"/>
<evidence type="ECO:0000256" key="2">
    <source>
        <dbReference type="ARBA" id="ARBA00022723"/>
    </source>
</evidence>
<dbReference type="InterPro" id="IPR011650">
    <property type="entry name" value="Peptidase_M20_dimer"/>
</dbReference>
<reference evidence="5 6" key="1">
    <citation type="submission" date="2019-02" db="EMBL/GenBank/DDBJ databases">
        <title>Arcanobacterium bovis sp. nov., isolated from the milk of a cow with mastitis.</title>
        <authorList>
            <person name="Sammra O."/>
            <person name="Foster G."/>
            <person name="Hassan A."/>
            <person name="Alssahen M."/>
            <person name="Laemmler C."/>
            <person name="Borowiak M."/>
            <person name="Malorny B."/>
            <person name="Abdulmawjood A."/>
        </authorList>
    </citation>
    <scope>NUCLEOTIDE SEQUENCE [LARGE SCALE GENOMIC DNA]</scope>
    <source>
        <strain evidence="5 6">C605018/01/1</strain>
    </source>
</reference>
<sequence>MNTESIVSRVNTIFDKTKADLIDLVAIPSVSAASFDQAELDRSAEWIAGKARALGLDTQVIKIETESGLVGRPAILATRPAEPGKPTVLLYAHHDVQPPGKSELWDSEPFLAQERDGRLYGRGAADDKAGVLLHLAAIEAADPGVGITLFIEGEEEVGSPTFVDFLNTYKDTLKSDVIVVADSNNWKVGVPSLTTSLRGVCQLDVNISVLDHALHSGMYSGPTLDAVTIAARLISTLHNDAGEVVVEGLEQRDDTSVDYPEADLRKDMGLLDGIELAGTGSLTSRLWTKPTITVIGMDVTPTDIASNTLIPAVKMTLSMRVAPGQDSREAAEALEKHLLSHVPFNAHINVQLNEAGPSFQAKTASAATDLAKWALRTAWDVEPVDIGVGGSIPFISDLAEVFPDAEILVTGVEDPDTRAHSENESLHLDDWKKAIIAESLMLSRLGE</sequence>
<evidence type="ECO:0000313" key="6">
    <source>
        <dbReference type="Proteomes" id="UP000293036"/>
    </source>
</evidence>
<dbReference type="Pfam" id="PF01546">
    <property type="entry name" value="Peptidase_M20"/>
    <property type="match status" value="1"/>
</dbReference>
<organism evidence="5 6">
    <name type="scientific">Arcanobacterium bovis</name>
    <dbReference type="NCBI Taxonomy" id="2529275"/>
    <lineage>
        <taxon>Bacteria</taxon>
        <taxon>Bacillati</taxon>
        <taxon>Actinomycetota</taxon>
        <taxon>Actinomycetes</taxon>
        <taxon>Actinomycetales</taxon>
        <taxon>Actinomycetaceae</taxon>
        <taxon>Arcanobacterium</taxon>
    </lineage>
</organism>
<evidence type="ECO:0000313" key="5">
    <source>
        <dbReference type="EMBL" id="TBW22825.1"/>
    </source>
</evidence>
<dbReference type="Pfam" id="PF07687">
    <property type="entry name" value="M20_dimer"/>
    <property type="match status" value="1"/>
</dbReference>
<dbReference type="InterPro" id="IPR002933">
    <property type="entry name" value="Peptidase_M20"/>
</dbReference>
<dbReference type="RefSeq" id="WP_131279862.1">
    <property type="nucleotide sequence ID" value="NZ_JBHSLR010000009.1"/>
</dbReference>
<dbReference type="NCBIfam" id="NF005914">
    <property type="entry name" value="PRK07907.1"/>
    <property type="match status" value="1"/>
</dbReference>
<keyword evidence="3" id="KW-0378">Hydrolase</keyword>
<dbReference type="Gene3D" id="3.30.70.360">
    <property type="match status" value="1"/>
</dbReference>
<dbReference type="PANTHER" id="PTHR43270">
    <property type="entry name" value="BETA-ALA-HIS DIPEPTIDASE"/>
    <property type="match status" value="1"/>
</dbReference>
<name>A0A4Q9V193_9ACTO</name>
<dbReference type="Proteomes" id="UP000293036">
    <property type="component" value="Unassembled WGS sequence"/>
</dbReference>
<dbReference type="AlphaFoldDB" id="A0A4Q9V193"/>
<proteinExistence type="predicted"/>
<evidence type="ECO:0000256" key="3">
    <source>
        <dbReference type="ARBA" id="ARBA00022801"/>
    </source>
</evidence>
<feature type="domain" description="Peptidase M20 dimerisation" evidence="4">
    <location>
        <begin position="204"/>
        <end position="341"/>
    </location>
</feature>
<accession>A0A4Q9V193</accession>
<protein>
    <submittedName>
        <fullName evidence="5">Dipeptidase</fullName>
    </submittedName>
</protein>
<dbReference type="Gene3D" id="3.40.630.10">
    <property type="entry name" value="Zn peptidases"/>
    <property type="match status" value="1"/>
</dbReference>
<dbReference type="GO" id="GO:0046872">
    <property type="term" value="F:metal ion binding"/>
    <property type="evidence" value="ECO:0007669"/>
    <property type="project" value="UniProtKB-KW"/>
</dbReference>
<dbReference type="EMBL" id="SJDT01000002">
    <property type="protein sequence ID" value="TBW22825.1"/>
    <property type="molecule type" value="Genomic_DNA"/>
</dbReference>
<dbReference type="GO" id="GO:0008233">
    <property type="term" value="F:peptidase activity"/>
    <property type="evidence" value="ECO:0007669"/>
    <property type="project" value="UniProtKB-KW"/>
</dbReference>
<keyword evidence="2" id="KW-0479">Metal-binding</keyword>
<dbReference type="SUPFAM" id="SSF53187">
    <property type="entry name" value="Zn-dependent exopeptidases"/>
    <property type="match status" value="1"/>
</dbReference>
<evidence type="ECO:0000256" key="1">
    <source>
        <dbReference type="ARBA" id="ARBA00022670"/>
    </source>
</evidence>
<comment type="caution">
    <text evidence="5">The sequence shown here is derived from an EMBL/GenBank/DDBJ whole genome shotgun (WGS) entry which is preliminary data.</text>
</comment>
<keyword evidence="6" id="KW-1185">Reference proteome</keyword>
<dbReference type="InterPro" id="IPR051458">
    <property type="entry name" value="Cyt/Met_Dipeptidase"/>
</dbReference>
<gene>
    <name evidence="5" type="ORF">EZJ44_02670</name>
</gene>
<dbReference type="GO" id="GO:0006508">
    <property type="term" value="P:proteolysis"/>
    <property type="evidence" value="ECO:0007669"/>
    <property type="project" value="UniProtKB-KW"/>
</dbReference>
<evidence type="ECO:0000259" key="4">
    <source>
        <dbReference type="Pfam" id="PF07687"/>
    </source>
</evidence>
<keyword evidence="1" id="KW-0645">Protease</keyword>